<feature type="region of interest" description="Disordered" evidence="1">
    <location>
        <begin position="1"/>
        <end position="76"/>
    </location>
</feature>
<comment type="caution">
    <text evidence="2">The sequence shown here is derived from an EMBL/GenBank/DDBJ whole genome shotgun (WGS) entry which is preliminary data.</text>
</comment>
<name>A0A498MU54_LABRO</name>
<feature type="compositionally biased region" description="Polar residues" evidence="1">
    <location>
        <begin position="34"/>
        <end position="45"/>
    </location>
</feature>
<dbReference type="Proteomes" id="UP000290572">
    <property type="component" value="Unassembled WGS sequence"/>
</dbReference>
<dbReference type="EMBL" id="QBIY01012548">
    <property type="protein sequence ID" value="RXN24190.1"/>
    <property type="molecule type" value="Genomic_DNA"/>
</dbReference>
<evidence type="ECO:0000256" key="1">
    <source>
        <dbReference type="SAM" id="MobiDB-lite"/>
    </source>
</evidence>
<feature type="compositionally biased region" description="Polar residues" evidence="1">
    <location>
        <begin position="1"/>
        <end position="10"/>
    </location>
</feature>
<accession>A0A498MU54</accession>
<evidence type="ECO:0000313" key="3">
    <source>
        <dbReference type="Proteomes" id="UP000290572"/>
    </source>
</evidence>
<organism evidence="2 3">
    <name type="scientific">Labeo rohita</name>
    <name type="common">Indian major carp</name>
    <name type="synonym">Cyprinus rohita</name>
    <dbReference type="NCBI Taxonomy" id="84645"/>
    <lineage>
        <taxon>Eukaryota</taxon>
        <taxon>Metazoa</taxon>
        <taxon>Chordata</taxon>
        <taxon>Craniata</taxon>
        <taxon>Vertebrata</taxon>
        <taxon>Euteleostomi</taxon>
        <taxon>Actinopterygii</taxon>
        <taxon>Neopterygii</taxon>
        <taxon>Teleostei</taxon>
        <taxon>Ostariophysi</taxon>
        <taxon>Cypriniformes</taxon>
        <taxon>Cyprinidae</taxon>
        <taxon>Labeoninae</taxon>
        <taxon>Labeonini</taxon>
        <taxon>Labeo</taxon>
    </lineage>
</organism>
<reference evidence="2 3" key="1">
    <citation type="submission" date="2018-03" db="EMBL/GenBank/DDBJ databases">
        <title>Draft genome sequence of Rohu Carp (Labeo rohita).</title>
        <authorList>
            <person name="Das P."/>
            <person name="Kushwaha B."/>
            <person name="Joshi C.G."/>
            <person name="Kumar D."/>
            <person name="Nagpure N.S."/>
            <person name="Sahoo L."/>
            <person name="Das S.P."/>
            <person name="Bit A."/>
            <person name="Patnaik S."/>
            <person name="Meher P.K."/>
            <person name="Jayasankar P."/>
            <person name="Koringa P.G."/>
            <person name="Patel N.V."/>
            <person name="Hinsu A.T."/>
            <person name="Kumar R."/>
            <person name="Pandey M."/>
            <person name="Agarwal S."/>
            <person name="Srivastava S."/>
            <person name="Singh M."/>
            <person name="Iquebal M.A."/>
            <person name="Jaiswal S."/>
            <person name="Angadi U.B."/>
            <person name="Kumar N."/>
            <person name="Raza M."/>
            <person name="Shah T.M."/>
            <person name="Rai A."/>
            <person name="Jena J.K."/>
        </authorList>
    </citation>
    <scope>NUCLEOTIDE SEQUENCE [LARGE SCALE GENOMIC DNA]</scope>
    <source>
        <strain evidence="2">DASCIFA01</strain>
        <tissue evidence="2">Testis</tissue>
    </source>
</reference>
<gene>
    <name evidence="2" type="ORF">ROHU_006237</name>
</gene>
<sequence length="186" mass="19909">MTQRQTSPSEDNFDSPPAGPRTVPFPYVAPSEPQAPSRSRNSVRTATRRPRRLGLPSPPPARTPADSTASSYRSSLREPSQAGLLFSLPARQAKLLVSSPPPGATPGVLISQQLPREPSQVGLPLSVLAWQAKLYISSPPPGATPGVLISQQLPREPSQAGLPLSVLAWQAKLYISSPRLVQRLES</sequence>
<dbReference type="AlphaFoldDB" id="A0A498MU54"/>
<evidence type="ECO:0000313" key="2">
    <source>
        <dbReference type="EMBL" id="RXN24190.1"/>
    </source>
</evidence>
<keyword evidence="3" id="KW-1185">Reference proteome</keyword>
<protein>
    <submittedName>
        <fullName evidence="2">Uncharacterized protein</fullName>
    </submittedName>
</protein>
<feature type="compositionally biased region" description="Polar residues" evidence="1">
    <location>
        <begin position="65"/>
        <end position="76"/>
    </location>
</feature>
<proteinExistence type="predicted"/>